<proteinExistence type="predicted"/>
<evidence type="ECO:0000313" key="4">
    <source>
        <dbReference type="Proteomes" id="UP000759443"/>
    </source>
</evidence>
<dbReference type="Pfam" id="PF10028">
    <property type="entry name" value="DUF2270"/>
    <property type="match status" value="1"/>
</dbReference>
<name>A0ABS4DZ31_9HYPH</name>
<dbReference type="PIRSF" id="PIRSF015000">
    <property type="entry name" value="UCP01500"/>
    <property type="match status" value="1"/>
</dbReference>
<reference evidence="3 4" key="1">
    <citation type="submission" date="2021-03" db="EMBL/GenBank/DDBJ databases">
        <title>Genomic Encyclopedia of Type Strains, Phase IV (KMG-IV): sequencing the most valuable type-strain genomes for metagenomic binning, comparative biology and taxonomic classification.</title>
        <authorList>
            <person name="Goeker M."/>
        </authorList>
    </citation>
    <scope>NUCLEOTIDE SEQUENCE [LARGE SCALE GENOMIC DNA]</scope>
    <source>
        <strain evidence="3 4">DSM 21600</strain>
    </source>
</reference>
<gene>
    <name evidence="3" type="ORF">J2Z17_002385</name>
</gene>
<evidence type="ECO:0000313" key="3">
    <source>
        <dbReference type="EMBL" id="MBP1850942.1"/>
    </source>
</evidence>
<organism evidence="3 4">
    <name type="scientific">Rhizobium halophytocola</name>
    <dbReference type="NCBI Taxonomy" id="735519"/>
    <lineage>
        <taxon>Bacteria</taxon>
        <taxon>Pseudomonadati</taxon>
        <taxon>Pseudomonadota</taxon>
        <taxon>Alphaproteobacteria</taxon>
        <taxon>Hyphomicrobiales</taxon>
        <taxon>Rhizobiaceae</taxon>
        <taxon>Rhizobium/Agrobacterium group</taxon>
        <taxon>Rhizobium</taxon>
    </lineage>
</organism>
<keyword evidence="4" id="KW-1185">Reference proteome</keyword>
<dbReference type="EMBL" id="JAGGJU010000006">
    <property type="protein sequence ID" value="MBP1850942.1"/>
    <property type="molecule type" value="Genomic_DNA"/>
</dbReference>
<dbReference type="RefSeq" id="WP_209945200.1">
    <property type="nucleotide sequence ID" value="NZ_JAGGJU010000006.1"/>
</dbReference>
<keyword evidence="2" id="KW-0472">Membrane</keyword>
<protein>
    <submittedName>
        <fullName evidence="3">Membrane protein</fullName>
    </submittedName>
</protein>
<evidence type="ECO:0000256" key="2">
    <source>
        <dbReference type="SAM" id="Phobius"/>
    </source>
</evidence>
<dbReference type="Proteomes" id="UP000759443">
    <property type="component" value="Unassembled WGS sequence"/>
</dbReference>
<feature type="transmembrane region" description="Helical" evidence="2">
    <location>
        <begin position="157"/>
        <end position="175"/>
    </location>
</feature>
<evidence type="ECO:0000256" key="1">
    <source>
        <dbReference type="SAM" id="MobiDB-lite"/>
    </source>
</evidence>
<accession>A0ABS4DZ31</accession>
<comment type="caution">
    <text evidence="3">The sequence shown here is derived from an EMBL/GenBank/DDBJ whole genome shotgun (WGS) entry which is preliminary data.</text>
</comment>
<feature type="transmembrane region" description="Helical" evidence="2">
    <location>
        <begin position="77"/>
        <end position="94"/>
    </location>
</feature>
<feature type="transmembrane region" description="Helical" evidence="2">
    <location>
        <begin position="53"/>
        <end position="71"/>
    </location>
</feature>
<feature type="transmembrane region" description="Helical" evidence="2">
    <location>
        <begin position="203"/>
        <end position="224"/>
    </location>
</feature>
<dbReference type="InterPro" id="IPR014470">
    <property type="entry name" value="UCP01500"/>
</dbReference>
<feature type="region of interest" description="Disordered" evidence="1">
    <location>
        <begin position="1"/>
        <end position="24"/>
    </location>
</feature>
<sequence length="240" mass="27402">MEMRDALGEVGGEALPTPPRLPQTSGEKATVIIHYYRGELARMTSWRDRIDRTSNWAITVVAGLLSVSLSTPSSHHGVVLFAMLLISLFLLIEARRYRFFDVYRARVRQLERYYFAQALSPKAELNADWAEQIAESLRSPRFLMPRREAVSRRIRRNYVWMYMILLAAWLLKISTPKLLPDQPRTDTVWSFGEFVHNAALGPVPGWAVLAIVAVIYAAIIYVAVHREPDDGEFAYGEVHV</sequence>
<keyword evidence="2" id="KW-1133">Transmembrane helix</keyword>
<keyword evidence="2" id="KW-0812">Transmembrane</keyword>